<dbReference type="InterPro" id="IPR047678">
    <property type="entry name" value="YjiM-like"/>
</dbReference>
<gene>
    <name evidence="4" type="ORF">IAC96_13955</name>
</gene>
<protein>
    <submittedName>
        <fullName evidence="4">2-hydroxyacyl-CoA dehydratase</fullName>
    </submittedName>
</protein>
<proteinExistence type="inferred from homology"/>
<evidence type="ECO:0000256" key="3">
    <source>
        <dbReference type="ARBA" id="ARBA00023014"/>
    </source>
</evidence>
<dbReference type="InterPro" id="IPR010327">
    <property type="entry name" value="FldB/FldC_alpha/beta"/>
</dbReference>
<reference evidence="4" key="1">
    <citation type="submission" date="2020-10" db="EMBL/GenBank/DDBJ databases">
        <authorList>
            <person name="Gilroy R."/>
        </authorList>
    </citation>
    <scope>NUCLEOTIDE SEQUENCE</scope>
    <source>
        <strain evidence="4">ChiW13-3771</strain>
    </source>
</reference>
<accession>A0A9D1JEB1</accession>
<organism evidence="4 5">
    <name type="scientific">Candidatus Fimimorpha faecalis</name>
    <dbReference type="NCBI Taxonomy" id="2840824"/>
    <lineage>
        <taxon>Bacteria</taxon>
        <taxon>Bacillati</taxon>
        <taxon>Bacillota</taxon>
        <taxon>Clostridia</taxon>
        <taxon>Eubacteriales</taxon>
        <taxon>Candidatus Fimimorpha</taxon>
    </lineage>
</organism>
<reference evidence="4" key="2">
    <citation type="journal article" date="2021" name="PeerJ">
        <title>Extensive microbial diversity within the chicken gut microbiome revealed by metagenomics and culture.</title>
        <authorList>
            <person name="Gilroy R."/>
            <person name="Ravi A."/>
            <person name="Getino M."/>
            <person name="Pursley I."/>
            <person name="Horton D.L."/>
            <person name="Alikhan N.F."/>
            <person name="Baker D."/>
            <person name="Gharbi K."/>
            <person name="Hall N."/>
            <person name="Watson M."/>
            <person name="Adriaenssens E.M."/>
            <person name="Foster-Nyarko E."/>
            <person name="Jarju S."/>
            <person name="Secka A."/>
            <person name="Antonio M."/>
            <person name="Oren A."/>
            <person name="Chaudhuri R.R."/>
            <person name="La Ragione R."/>
            <person name="Hildebrand F."/>
            <person name="Pallen M.J."/>
        </authorList>
    </citation>
    <scope>NUCLEOTIDE SEQUENCE</scope>
    <source>
        <strain evidence="4">ChiW13-3771</strain>
    </source>
</reference>
<dbReference type="PANTHER" id="PTHR30548:SF6">
    <property type="entry name" value="DEHYDRATASE SUBUNIT YJIM-RELATED"/>
    <property type="match status" value="1"/>
</dbReference>
<keyword evidence="3" id="KW-0408">Iron</keyword>
<evidence type="ECO:0000256" key="2">
    <source>
        <dbReference type="ARBA" id="ARBA00005806"/>
    </source>
</evidence>
<keyword evidence="3" id="KW-0411">Iron-sulfur</keyword>
<comment type="cofactor">
    <cofactor evidence="1">
        <name>[4Fe-4S] cluster</name>
        <dbReference type="ChEBI" id="CHEBI:49883"/>
    </cofactor>
</comment>
<sequence length="382" mass="43534">MMKLPENFETYAEARKAGFLRMKEIKDNGGRIVGIFCSFVPQELLMAAGAAAAPLCAFSDEPIPAAEAHLPRNLCPLIKASYGFALTDTCPYFYFSDFIVGETTCDGKRKMFELMNEIKETYVMQLPHSKSEAALELWKAEIIRLKEKLEDFYGITITEEQIKEAIRIKNKERNAMLGFLELGKLNPAPLSGYELGTRLDGLGFNFDMEERCRIIEERTKEVYEDWKKNYEGKESNRPRILVTGCPNSGVRDKIIKAVEEMGADVVAFDCCNGTREKVELVDENMPVYDALAKKYININCSVMSPNQSRMNYIEEMMEEYQIDGVIEIILQACHTYNIESHYVKQTVVNKGKAYLMIETDYSQADKGQIGTRLEAFLETMEK</sequence>
<dbReference type="Gene3D" id="1.20.1270.370">
    <property type="match status" value="1"/>
</dbReference>
<comment type="caution">
    <text evidence="4">The sequence shown here is derived from an EMBL/GenBank/DDBJ whole genome shotgun (WGS) entry which is preliminary data.</text>
</comment>
<evidence type="ECO:0000313" key="5">
    <source>
        <dbReference type="Proteomes" id="UP000824201"/>
    </source>
</evidence>
<dbReference type="PANTHER" id="PTHR30548">
    <property type="entry name" value="2-HYDROXYGLUTARYL-COA DEHYDRATASE, D-COMPONENT-RELATED"/>
    <property type="match status" value="1"/>
</dbReference>
<dbReference type="EMBL" id="DVHN01000196">
    <property type="protein sequence ID" value="HIR90043.1"/>
    <property type="molecule type" value="Genomic_DNA"/>
</dbReference>
<keyword evidence="3" id="KW-0479">Metal-binding</keyword>
<dbReference type="Proteomes" id="UP000824201">
    <property type="component" value="Unassembled WGS sequence"/>
</dbReference>
<evidence type="ECO:0000256" key="1">
    <source>
        <dbReference type="ARBA" id="ARBA00001966"/>
    </source>
</evidence>
<dbReference type="GO" id="GO:0016836">
    <property type="term" value="F:hydro-lyase activity"/>
    <property type="evidence" value="ECO:0007669"/>
    <property type="project" value="UniProtKB-ARBA"/>
</dbReference>
<evidence type="ECO:0000313" key="4">
    <source>
        <dbReference type="EMBL" id="HIR90043.1"/>
    </source>
</evidence>
<name>A0A9D1JEB1_9FIRM</name>
<dbReference type="Pfam" id="PF06050">
    <property type="entry name" value="HGD-D"/>
    <property type="match status" value="1"/>
</dbReference>
<comment type="similarity">
    <text evidence="2">Belongs to the FldB/FldC dehydratase alpha/beta subunit family.</text>
</comment>
<dbReference type="Gene3D" id="3.40.50.11900">
    <property type="match status" value="1"/>
</dbReference>
<dbReference type="AlphaFoldDB" id="A0A9D1JEB1"/>
<dbReference type="Gene3D" id="3.40.50.11890">
    <property type="match status" value="1"/>
</dbReference>
<dbReference type="NCBIfam" id="NF040772">
    <property type="entry name" value="double_cubane"/>
    <property type="match status" value="1"/>
</dbReference>
<dbReference type="GO" id="GO:0051536">
    <property type="term" value="F:iron-sulfur cluster binding"/>
    <property type="evidence" value="ECO:0007669"/>
    <property type="project" value="UniProtKB-KW"/>
</dbReference>